<protein>
    <submittedName>
        <fullName evidence="2">Uncharacterized protein</fullName>
    </submittedName>
</protein>
<dbReference type="EMBL" id="ABXP02000066">
    <property type="protein sequence ID" value="KKC29912.1"/>
    <property type="molecule type" value="Genomic_DNA"/>
</dbReference>
<gene>
    <name evidence="2" type="ORF">CDSM653_01141</name>
</gene>
<evidence type="ECO:0000256" key="1">
    <source>
        <dbReference type="SAM" id="Phobius"/>
    </source>
</evidence>
<keyword evidence="1" id="KW-0472">Membrane</keyword>
<feature type="transmembrane region" description="Helical" evidence="1">
    <location>
        <begin position="7"/>
        <end position="27"/>
    </location>
</feature>
<accession>A0A0F5PML1</accession>
<proteinExistence type="predicted"/>
<evidence type="ECO:0000313" key="3">
    <source>
        <dbReference type="Proteomes" id="UP000010146"/>
    </source>
</evidence>
<dbReference type="AlphaFoldDB" id="A0A0F5PML1"/>
<comment type="caution">
    <text evidence="2">The sequence shown here is derived from an EMBL/GenBank/DDBJ whole genome shotgun (WGS) entry which is preliminary data.</text>
</comment>
<organism evidence="2 3">
    <name type="scientific">Caldanaerobacter subterraneus subsp. pacificus DSM 12653</name>
    <dbReference type="NCBI Taxonomy" id="391606"/>
    <lineage>
        <taxon>Bacteria</taxon>
        <taxon>Bacillati</taxon>
        <taxon>Bacillota</taxon>
        <taxon>Clostridia</taxon>
        <taxon>Thermoanaerobacterales</taxon>
        <taxon>Thermoanaerobacteraceae</taxon>
        <taxon>Caldanaerobacter</taxon>
    </lineage>
</organism>
<dbReference type="Proteomes" id="UP000010146">
    <property type="component" value="Unassembled WGS sequence"/>
</dbReference>
<sequence length="35" mass="3919">MRGKLKVLLTSLILLAYVYGTFIVISLENPPIWVG</sequence>
<name>A0A0F5PML1_9THEO</name>
<reference evidence="2 3" key="2">
    <citation type="journal article" date="2015" name="BMC Genomics">
        <title>Analysis of three genomes within the thermophilic bacterial species Caldanaerobacter subterraneus with a focus on carbon monoxide dehydrogenase evolution and hydrolase diversity.</title>
        <authorList>
            <person name="Sant'Anna F.H."/>
            <person name="Lebedinsky A.V."/>
            <person name="Sokolova T.G."/>
            <person name="Robb F.T."/>
            <person name="Gonzalez J.M."/>
        </authorList>
    </citation>
    <scope>NUCLEOTIDE SEQUENCE [LARGE SCALE GENOMIC DNA]</scope>
    <source>
        <strain evidence="2 3">DSM 12653</strain>
    </source>
</reference>
<reference evidence="3" key="3">
    <citation type="submission" date="2015-02" db="EMBL/GenBank/DDBJ databases">
        <title>Genome analysis of three genomes within the thermophilic hydrogenogenic bacterial species Caldanaerobacter subterraneus.</title>
        <authorList>
            <person name="Sant'Anna F.H."/>
            <person name="Lebedinsky A."/>
            <person name="Sokolova T."/>
            <person name="Robb F.T."/>
            <person name="Gonzalez J.M."/>
        </authorList>
    </citation>
    <scope>NUCLEOTIDE SEQUENCE [LARGE SCALE GENOMIC DNA]</scope>
    <source>
        <strain evidence="3">DSM 12653</strain>
    </source>
</reference>
<keyword evidence="1" id="KW-0812">Transmembrane</keyword>
<reference evidence="2 3" key="1">
    <citation type="submission" date="2008-07" db="EMBL/GenBank/DDBJ databases">
        <authorList>
            <person name="Gonzalez J."/>
            <person name="Sokolova T."/>
            <person name="Ferriera S."/>
            <person name="Johnson J."/>
            <person name="Kravitz S."/>
            <person name="Beeson K."/>
            <person name="Sutton G."/>
            <person name="Rogers Y.-H."/>
            <person name="Friedman R."/>
            <person name="Frazier M."/>
            <person name="Venter J.C."/>
        </authorList>
    </citation>
    <scope>NUCLEOTIDE SEQUENCE [LARGE SCALE GENOMIC DNA]</scope>
    <source>
        <strain evidence="2 3">DSM 12653</strain>
    </source>
</reference>
<evidence type="ECO:0000313" key="2">
    <source>
        <dbReference type="EMBL" id="KKC29912.1"/>
    </source>
</evidence>
<keyword evidence="1" id="KW-1133">Transmembrane helix</keyword>